<dbReference type="PROSITE" id="PS51082">
    <property type="entry name" value="WH2"/>
    <property type="match status" value="1"/>
</dbReference>
<dbReference type="SUPFAM" id="SSF48065">
    <property type="entry name" value="DBL homology domain (DH-domain)"/>
    <property type="match status" value="1"/>
</dbReference>
<feature type="domain" description="PH" evidence="10">
    <location>
        <begin position="1644"/>
        <end position="1804"/>
    </location>
</feature>
<dbReference type="SMART" id="SM00054">
    <property type="entry name" value="EFh"/>
    <property type="match status" value="2"/>
</dbReference>
<evidence type="ECO:0000256" key="2">
    <source>
        <dbReference type="ARBA" id="ARBA00015110"/>
    </source>
</evidence>
<feature type="compositionally biased region" description="Basic and acidic residues" evidence="8">
    <location>
        <begin position="536"/>
        <end position="575"/>
    </location>
</feature>
<dbReference type="PROSITE" id="PS50002">
    <property type="entry name" value="SH3"/>
    <property type="match status" value="2"/>
</dbReference>
<feature type="region of interest" description="Disordered" evidence="8">
    <location>
        <begin position="299"/>
        <end position="318"/>
    </location>
</feature>
<evidence type="ECO:0000259" key="14">
    <source>
        <dbReference type="PROSITE" id="PS51082"/>
    </source>
</evidence>
<dbReference type="Gene3D" id="1.20.900.10">
    <property type="entry name" value="Dbl homology (DH) domain"/>
    <property type="match status" value="1"/>
</dbReference>
<dbReference type="InterPro" id="IPR001452">
    <property type="entry name" value="SH3_domain"/>
</dbReference>
<evidence type="ECO:0000256" key="5">
    <source>
        <dbReference type="ARBA" id="ARBA00022490"/>
    </source>
</evidence>
<feature type="compositionally biased region" description="Polar residues" evidence="8">
    <location>
        <begin position="915"/>
        <end position="939"/>
    </location>
</feature>
<evidence type="ECO:0000259" key="9">
    <source>
        <dbReference type="PROSITE" id="PS50002"/>
    </source>
</evidence>
<feature type="compositionally biased region" description="Low complexity" evidence="8">
    <location>
        <begin position="670"/>
        <end position="694"/>
    </location>
</feature>
<dbReference type="Proteomes" id="UP000749646">
    <property type="component" value="Unassembled WGS sequence"/>
</dbReference>
<feature type="compositionally biased region" description="Low complexity" evidence="8">
    <location>
        <begin position="1689"/>
        <end position="1704"/>
    </location>
</feature>
<dbReference type="InterPro" id="IPR035899">
    <property type="entry name" value="DBL_dom_sf"/>
</dbReference>
<dbReference type="PANTHER" id="PTHR46006:SF6">
    <property type="entry name" value="INTERSECTIN-2 ISOFORM X1"/>
    <property type="match status" value="1"/>
</dbReference>
<feature type="compositionally biased region" description="Low complexity" evidence="8">
    <location>
        <begin position="515"/>
        <end position="531"/>
    </location>
</feature>
<protein>
    <recommendedName>
        <fullName evidence="2">Actin cytoskeleton-regulatory complex protein PAN1</fullName>
    </recommendedName>
    <alternativeName>
        <fullName evidence="3">Actin cytoskeleton-regulatory complex protein pan1</fullName>
    </alternativeName>
</protein>
<feature type="region of interest" description="Disordered" evidence="8">
    <location>
        <begin position="597"/>
        <end position="718"/>
    </location>
</feature>
<dbReference type="PROSITE" id="PS50003">
    <property type="entry name" value="PH_DOMAIN"/>
    <property type="match status" value="1"/>
</dbReference>
<reference evidence="15" key="1">
    <citation type="journal article" date="2020" name="Fungal Divers.">
        <title>Resolving the Mortierellaceae phylogeny through synthesis of multi-gene phylogenetics and phylogenomics.</title>
        <authorList>
            <person name="Vandepol N."/>
            <person name="Liber J."/>
            <person name="Desiro A."/>
            <person name="Na H."/>
            <person name="Kennedy M."/>
            <person name="Barry K."/>
            <person name="Grigoriev I.V."/>
            <person name="Miller A.N."/>
            <person name="O'Donnell K."/>
            <person name="Stajich J.E."/>
            <person name="Bonito G."/>
        </authorList>
    </citation>
    <scope>NUCLEOTIDE SEQUENCE</scope>
    <source>
        <strain evidence="15">MES-2147</strain>
    </source>
</reference>
<dbReference type="SMART" id="SM00027">
    <property type="entry name" value="EH"/>
    <property type="match status" value="1"/>
</dbReference>
<feature type="compositionally biased region" description="Polar residues" evidence="8">
    <location>
        <begin position="700"/>
        <end position="709"/>
    </location>
</feature>
<dbReference type="GO" id="GO:0003779">
    <property type="term" value="F:actin binding"/>
    <property type="evidence" value="ECO:0007669"/>
    <property type="project" value="InterPro"/>
</dbReference>
<feature type="compositionally biased region" description="Pro residues" evidence="8">
    <location>
        <begin position="838"/>
        <end position="857"/>
    </location>
</feature>
<feature type="domain" description="EF-hand" evidence="13">
    <location>
        <begin position="57"/>
        <end position="92"/>
    </location>
</feature>
<keyword evidence="16" id="KW-1185">Reference proteome</keyword>
<evidence type="ECO:0000256" key="7">
    <source>
        <dbReference type="SAM" id="Coils"/>
    </source>
</evidence>
<dbReference type="InterPro" id="IPR011993">
    <property type="entry name" value="PH-like_dom_sf"/>
</dbReference>
<dbReference type="InterPro" id="IPR036028">
    <property type="entry name" value="SH3-like_dom_sf"/>
</dbReference>
<dbReference type="Pfam" id="PF00018">
    <property type="entry name" value="SH3_1"/>
    <property type="match status" value="2"/>
</dbReference>
<dbReference type="SMART" id="SM00325">
    <property type="entry name" value="RhoGEF"/>
    <property type="match status" value="1"/>
</dbReference>
<dbReference type="InterPro" id="IPR000261">
    <property type="entry name" value="EH_dom"/>
</dbReference>
<evidence type="ECO:0000256" key="1">
    <source>
        <dbReference type="ARBA" id="ARBA00004496"/>
    </source>
</evidence>
<evidence type="ECO:0000313" key="15">
    <source>
        <dbReference type="EMBL" id="KAF9984357.1"/>
    </source>
</evidence>
<dbReference type="OrthoDB" id="1716625at2759"/>
<feature type="compositionally biased region" description="Polar residues" evidence="8">
    <location>
        <begin position="995"/>
        <end position="1017"/>
    </location>
</feature>
<feature type="compositionally biased region" description="Low complexity" evidence="8">
    <location>
        <begin position="825"/>
        <end position="837"/>
    </location>
</feature>
<dbReference type="InterPro" id="IPR003124">
    <property type="entry name" value="WH2_dom"/>
</dbReference>
<sequence length="1951" mass="212831">MYGHIMHQQQYQPARPGWAVSHEEKAQYDRIFSAWDPDRSGYINGDRAREIFGSSGLQQTDLGHIWALADPNNQGKLNKDEFAVAMHLVYRKLNGGDIPPVLPDDLVPPSARDISDTLDFVKKSLMTDIPSAGSTNWGSYGSPSSQSSSNRLSVRSPDDVGYVSSARRGTIPSSSGSGRSYGSSETSVGRLQKQIKEQHLVLEAALSRSGQSDQGEDREVADLKAQIRNAQSRLMASSNETIHRRLTQGAGDLTRLREERRNVDQELAALLRTIAVLASQVREADKNLEDSRLEVAKLKSGGTSGGDAEVIGTGPGGAVTVEDRRRAKIALMKAQRTAALTGKPVPSAAQAGIDPNQAARIRAERNVSEQNVVEAETAVRRFEDTMRQIERDLDIQGRSLLDNRSDNDRRKWEEGAGVESDVVRRFIQEIRPAVPSTPQSPQTYPPSSTGSVRSYSSAPTQSSPFSPSIVSSSILSHSEPSVDLSGKTPEERRAIIRAQAEKRLRDRQTELRARAQASRVESSSPSPASLASEEDAQTRARFEEAEHRAREKLAASAESRRRQAEQERQAERDLKADHEKNYQAEHDFEAQKHLEAERQAQRELQEQKDAADRRLREEQERQHIERERQPTAEPIKKESIQREPIRITLESNPFARHRRTISSSDDDWDTSSPADSTPTSANTTTAATISNSNNPFFLMMSSNSGSQAASHPHSREGNVDLDQLSHKLFSTPLSEAKTELAPTNPPPPPPMPGTSSFNPATGIPPPPPMPGTSSFNPTTGIPPPPPMPGTSSFNPTTGIPPPPPMPGTSSFTPTIGIPPPPPMPGTTGVALSSTSTIPLPPPPPPLPPTNIPTPPRAPQAGIPVPTGAATSTLSKADGARGALLSQIQSGLRLKKAVTNDKSTTKGAGRVIGEDSSASTASVDKESFTSSQTASDSNQRPMGPPGLGGLFAGGMPILKKTSGVPTTLLDGPSEEHSRRESADWFGRLASSAPVEVSTSQAESATSSMTQFTSESNIPSMPIPLQEDSIESKVDFSKGHRAKALWSYSAIAPDQVSFEAGSYMRIYPSKEADNVDWLYGELELDEEIKGWLPKAYTEQVSEKFKAKALFAYPGQNEGELTVERGDIVEVLEKPDSQWWRAQTSAGVIGMLPATYLEEYIEGQVPAVELPIGTAKALYSYVGQSAEELSVEAGEQVDIMEKPDSLWWRVRNAQSDSGMVPATYLEEVDGQSTSAVRVAESDSSEYESSEEEGTQDDKSETSTASGDSDSDVLTSEEEEEDDDEDDDDDHHHQTGSEATASVPANTMPIIAIAQVSRYRPAPPKPSRPQTTVLHSSSPPSKPDMLTRQQSEGSLSPHLNVPSKTFLASRPRSGHSDAISGPHTDSVGPPDSHRRTFSQTLPNSSWSSSVGLGISQSLSEKEKKRQEAIHELITTEQAYLSHLCLVRDDFQEPLLNQGLITPNESQSIFMDWPSLLELSQSIVDELVQRQSNDGGVVLAVGDVINSHIVERASCFMSYCANHRTASILLSRKMAESRLFVDFLTQAKSKPSCRGLDIFSFLLQPLQRITRYPLLIKKILEYTDNDHIDHLLLSEALLSAEGFLDRINETIRSSESMQRLEDIQCKMPASDISEGLMLTSETKYLGQRQLLYEGQLRKAKSGRKLHVYLCNDLLLFFIPGKPHGPLTRTASHPSLGHSASVGSSQSHSSEWAAPGSNNNSHGWTLYQAPVPLERVKVQAEEGDALKFAIMITTPVTSSTAAQISHVPAHLQSSQRQQLTQDSLQTFIHVKASSAKERKLWLTAINKAMETLAKAPRGFGMRKSIHPPLSQTIGTMTIWLNEVVLSSREFAKSKSFLCTISLGDQLFTTKPAATSHAFSGSSFSGLWRESVIFHMTGLSEVLNVKIMSTNPFSPDVFLGDAQVPFHTVVPFGERGIEVAIPLTHGIEVKFFMSYKAL</sequence>
<feature type="compositionally biased region" description="Polar residues" evidence="8">
    <location>
        <begin position="452"/>
        <end position="461"/>
    </location>
</feature>
<keyword evidence="4 6" id="KW-0728">SH3 domain</keyword>
<dbReference type="GO" id="GO:0005085">
    <property type="term" value="F:guanyl-nucleotide exchange factor activity"/>
    <property type="evidence" value="ECO:0007669"/>
    <property type="project" value="InterPro"/>
</dbReference>
<evidence type="ECO:0000259" key="10">
    <source>
        <dbReference type="PROSITE" id="PS50003"/>
    </source>
</evidence>
<evidence type="ECO:0000313" key="16">
    <source>
        <dbReference type="Proteomes" id="UP000749646"/>
    </source>
</evidence>
<dbReference type="InterPro" id="IPR051480">
    <property type="entry name" value="Endocytic_GEF_Adapter"/>
</dbReference>
<feature type="region of interest" description="Disordered" evidence="8">
    <location>
        <begin position="430"/>
        <end position="472"/>
    </location>
</feature>
<comment type="caution">
    <text evidence="15">The sequence shown here is derived from an EMBL/GenBank/DDBJ whole genome shotgun (WGS) entry which is preliminary data.</text>
</comment>
<organism evidence="15 16">
    <name type="scientific">Modicella reniformis</name>
    <dbReference type="NCBI Taxonomy" id="1440133"/>
    <lineage>
        <taxon>Eukaryota</taxon>
        <taxon>Fungi</taxon>
        <taxon>Fungi incertae sedis</taxon>
        <taxon>Mucoromycota</taxon>
        <taxon>Mortierellomycotina</taxon>
        <taxon>Mortierellomycetes</taxon>
        <taxon>Mortierellales</taxon>
        <taxon>Mortierellaceae</taxon>
        <taxon>Modicella</taxon>
    </lineage>
</organism>
<dbReference type="Pfam" id="PF16652">
    <property type="entry name" value="PH_13"/>
    <property type="match status" value="1"/>
</dbReference>
<comment type="subcellular location">
    <subcellularLocation>
        <location evidence="1">Cytoplasm</location>
    </subcellularLocation>
</comment>
<feature type="region of interest" description="Disordered" evidence="8">
    <location>
        <begin position="132"/>
        <end position="190"/>
    </location>
</feature>
<feature type="domain" description="EH" evidence="12">
    <location>
        <begin position="24"/>
        <end position="113"/>
    </location>
</feature>
<feature type="region of interest" description="Disordered" evidence="8">
    <location>
        <begin position="994"/>
        <end position="1021"/>
    </location>
</feature>
<feature type="region of interest" description="Disordered" evidence="8">
    <location>
        <begin position="1224"/>
        <end position="1303"/>
    </location>
</feature>
<dbReference type="SMART" id="SM00233">
    <property type="entry name" value="PH"/>
    <property type="match status" value="1"/>
</dbReference>
<feature type="region of interest" description="Disordered" evidence="8">
    <location>
        <begin position="1683"/>
        <end position="1711"/>
    </location>
</feature>
<dbReference type="Gene3D" id="2.30.29.30">
    <property type="entry name" value="Pleckstrin-homology domain (PH domain)/Phosphotyrosine-binding domain (PTB)"/>
    <property type="match status" value="1"/>
</dbReference>
<feature type="region of interest" description="Disordered" evidence="8">
    <location>
        <begin position="903"/>
        <end position="955"/>
    </location>
</feature>
<feature type="coiled-coil region" evidence="7">
    <location>
        <begin position="220"/>
        <end position="294"/>
    </location>
</feature>
<dbReference type="GO" id="GO:0005509">
    <property type="term" value="F:calcium ion binding"/>
    <property type="evidence" value="ECO:0007669"/>
    <property type="project" value="InterPro"/>
</dbReference>
<dbReference type="EMBL" id="JAAAHW010003393">
    <property type="protein sequence ID" value="KAF9984357.1"/>
    <property type="molecule type" value="Genomic_DNA"/>
</dbReference>
<evidence type="ECO:0000256" key="4">
    <source>
        <dbReference type="ARBA" id="ARBA00022443"/>
    </source>
</evidence>
<dbReference type="PROSITE" id="PS50010">
    <property type="entry name" value="DH_2"/>
    <property type="match status" value="1"/>
</dbReference>
<name>A0A9P6MA37_9FUNG</name>
<keyword evidence="7" id="KW-0175">Coiled coil</keyword>
<feature type="domain" description="WH2" evidence="14">
    <location>
        <begin position="879"/>
        <end position="896"/>
    </location>
</feature>
<feature type="compositionally biased region" description="Basic and acidic residues" evidence="8">
    <location>
        <begin position="597"/>
        <end position="645"/>
    </location>
</feature>
<feature type="region of interest" description="Disordered" evidence="8">
    <location>
        <begin position="961"/>
        <end position="980"/>
    </location>
</feature>
<feature type="compositionally biased region" description="Low complexity" evidence="8">
    <location>
        <begin position="139"/>
        <end position="155"/>
    </location>
</feature>
<dbReference type="SMART" id="SM00326">
    <property type="entry name" value="SH3"/>
    <property type="match status" value="3"/>
</dbReference>
<feature type="compositionally biased region" description="Basic and acidic residues" evidence="8">
    <location>
        <begin position="500"/>
        <end position="513"/>
    </location>
</feature>
<feature type="compositionally biased region" description="Low complexity" evidence="8">
    <location>
        <begin position="436"/>
        <end position="451"/>
    </location>
</feature>
<proteinExistence type="predicted"/>
<feature type="domain" description="DH" evidence="11">
    <location>
        <begin position="1420"/>
        <end position="1605"/>
    </location>
</feature>
<dbReference type="SUPFAM" id="SSF50044">
    <property type="entry name" value="SH3-domain"/>
    <property type="match status" value="3"/>
</dbReference>
<feature type="domain" description="SH3" evidence="9">
    <location>
        <begin position="1099"/>
        <end position="1159"/>
    </location>
</feature>
<dbReference type="InterPro" id="IPR001849">
    <property type="entry name" value="PH_domain"/>
</dbReference>
<dbReference type="PANTHER" id="PTHR46006">
    <property type="entry name" value="RHO GUANINE NUCLEOTIDE EXCHANGE FACTOR AT 64C, ISOFORM A"/>
    <property type="match status" value="1"/>
</dbReference>
<evidence type="ECO:0000259" key="12">
    <source>
        <dbReference type="PROSITE" id="PS50031"/>
    </source>
</evidence>
<dbReference type="PROSITE" id="PS50222">
    <property type="entry name" value="EF_HAND_2"/>
    <property type="match status" value="1"/>
</dbReference>
<feature type="compositionally biased region" description="Acidic residues" evidence="8">
    <location>
        <begin position="1239"/>
        <end position="1251"/>
    </location>
</feature>
<feature type="region of interest" description="Disordered" evidence="8">
    <location>
        <begin position="500"/>
        <end position="575"/>
    </location>
</feature>
<dbReference type="Gene3D" id="2.30.30.40">
    <property type="entry name" value="SH3 Domains"/>
    <property type="match status" value="3"/>
</dbReference>
<feature type="compositionally biased region" description="Low complexity" evidence="8">
    <location>
        <begin position="173"/>
        <end position="187"/>
    </location>
</feature>
<accession>A0A9P6MA37</accession>
<dbReference type="Pfam" id="PF12763">
    <property type="entry name" value="EH"/>
    <property type="match status" value="1"/>
</dbReference>
<dbReference type="SUPFAM" id="SSF49562">
    <property type="entry name" value="C2 domain (Calcium/lipid-binding domain, CaLB)"/>
    <property type="match status" value="1"/>
</dbReference>
<dbReference type="PROSITE" id="PS50031">
    <property type="entry name" value="EH"/>
    <property type="match status" value="1"/>
</dbReference>
<feature type="compositionally biased region" description="Low complexity" evidence="8">
    <location>
        <begin position="462"/>
        <end position="472"/>
    </location>
</feature>
<dbReference type="InterPro" id="IPR002048">
    <property type="entry name" value="EF_hand_dom"/>
</dbReference>
<feature type="compositionally biased region" description="Pro residues" evidence="8">
    <location>
        <begin position="743"/>
        <end position="752"/>
    </location>
</feature>
<dbReference type="Pfam" id="PF02205">
    <property type="entry name" value="WH2"/>
    <property type="match status" value="1"/>
</dbReference>
<evidence type="ECO:0000259" key="13">
    <source>
        <dbReference type="PROSITE" id="PS50222"/>
    </source>
</evidence>
<dbReference type="InterPro" id="IPR035892">
    <property type="entry name" value="C2_domain_sf"/>
</dbReference>
<gene>
    <name evidence="15" type="primary">PAN1</name>
    <name evidence="15" type="ORF">BGZ65_000545</name>
</gene>
<evidence type="ECO:0000256" key="3">
    <source>
        <dbReference type="ARBA" id="ARBA00020728"/>
    </source>
</evidence>
<feature type="compositionally biased region" description="Acidic residues" evidence="8">
    <location>
        <begin position="1265"/>
        <end position="1285"/>
    </location>
</feature>
<keyword evidence="5" id="KW-0963">Cytoplasm</keyword>
<evidence type="ECO:0000256" key="6">
    <source>
        <dbReference type="PROSITE-ProRule" id="PRU00192"/>
    </source>
</evidence>
<feature type="region of interest" description="Disordered" evidence="8">
    <location>
        <begin position="1315"/>
        <end position="1406"/>
    </location>
</feature>
<dbReference type="SUPFAM" id="SSF47473">
    <property type="entry name" value="EF-hand"/>
    <property type="match status" value="1"/>
</dbReference>
<dbReference type="GO" id="GO:0005737">
    <property type="term" value="C:cytoplasm"/>
    <property type="evidence" value="ECO:0007669"/>
    <property type="project" value="UniProtKB-SubCell"/>
</dbReference>
<dbReference type="Pfam" id="PF00621">
    <property type="entry name" value="RhoGEF"/>
    <property type="match status" value="1"/>
</dbReference>
<dbReference type="CDD" id="cd00052">
    <property type="entry name" value="EH"/>
    <property type="match status" value="1"/>
</dbReference>
<feature type="compositionally biased region" description="Polar residues" evidence="8">
    <location>
        <begin position="1324"/>
        <end position="1335"/>
    </location>
</feature>
<evidence type="ECO:0000256" key="8">
    <source>
        <dbReference type="SAM" id="MobiDB-lite"/>
    </source>
</evidence>
<dbReference type="InterPro" id="IPR011992">
    <property type="entry name" value="EF-hand-dom_pair"/>
</dbReference>
<dbReference type="Gene3D" id="1.10.238.10">
    <property type="entry name" value="EF-hand"/>
    <property type="match status" value="1"/>
</dbReference>
<dbReference type="SUPFAM" id="SSF50729">
    <property type="entry name" value="PH domain-like"/>
    <property type="match status" value="1"/>
</dbReference>
<feature type="region of interest" description="Disordered" evidence="8">
    <location>
        <begin position="735"/>
        <end position="872"/>
    </location>
</feature>
<dbReference type="GO" id="GO:0035025">
    <property type="term" value="P:positive regulation of Rho protein signal transduction"/>
    <property type="evidence" value="ECO:0007669"/>
    <property type="project" value="TreeGrafter"/>
</dbReference>
<evidence type="ECO:0000259" key="11">
    <source>
        <dbReference type="PROSITE" id="PS50010"/>
    </source>
</evidence>
<dbReference type="CDD" id="cd00160">
    <property type="entry name" value="RhoGEF"/>
    <property type="match status" value="1"/>
</dbReference>
<dbReference type="InterPro" id="IPR000219">
    <property type="entry name" value="DH_dom"/>
</dbReference>
<feature type="domain" description="SH3" evidence="9">
    <location>
        <begin position="1167"/>
        <end position="1227"/>
    </location>
</feature>
<feature type="compositionally biased region" description="Polar residues" evidence="8">
    <location>
        <begin position="1292"/>
        <end position="1301"/>
    </location>
</feature>